<dbReference type="PANTHER" id="PTHR30353">
    <property type="entry name" value="INNER MEMBRANE PROTEIN DEDA-RELATED"/>
    <property type="match status" value="1"/>
</dbReference>
<evidence type="ECO:0000256" key="1">
    <source>
        <dbReference type="ARBA" id="ARBA00004651"/>
    </source>
</evidence>
<comment type="subcellular location">
    <subcellularLocation>
        <location evidence="1">Cell membrane</location>
        <topology evidence="1">Multi-pass membrane protein</topology>
    </subcellularLocation>
</comment>
<name>S8E078_9LAMI</name>
<gene>
    <name evidence="8" type="ORF">M569_09055</name>
</gene>
<feature type="transmembrane region" description="Helical" evidence="6">
    <location>
        <begin position="115"/>
        <end position="144"/>
    </location>
</feature>
<keyword evidence="5 6" id="KW-0472">Membrane</keyword>
<evidence type="ECO:0000259" key="7">
    <source>
        <dbReference type="Pfam" id="PF09335"/>
    </source>
</evidence>
<keyword evidence="2" id="KW-1003">Cell membrane</keyword>
<evidence type="ECO:0000313" key="8">
    <source>
        <dbReference type="EMBL" id="EPS65722.1"/>
    </source>
</evidence>
<feature type="transmembrane region" description="Helical" evidence="6">
    <location>
        <begin position="89"/>
        <end position="108"/>
    </location>
</feature>
<evidence type="ECO:0000256" key="6">
    <source>
        <dbReference type="SAM" id="Phobius"/>
    </source>
</evidence>
<evidence type="ECO:0000256" key="4">
    <source>
        <dbReference type="ARBA" id="ARBA00022989"/>
    </source>
</evidence>
<dbReference type="InterPro" id="IPR032818">
    <property type="entry name" value="DedA-like"/>
</dbReference>
<dbReference type="AlphaFoldDB" id="S8E078"/>
<dbReference type="Proteomes" id="UP000015453">
    <property type="component" value="Unassembled WGS sequence"/>
</dbReference>
<dbReference type="Pfam" id="PF09335">
    <property type="entry name" value="VTT_dom"/>
    <property type="match status" value="1"/>
</dbReference>
<dbReference type="OrthoDB" id="566028at2759"/>
<evidence type="ECO:0000256" key="2">
    <source>
        <dbReference type="ARBA" id="ARBA00022475"/>
    </source>
</evidence>
<proteinExistence type="predicted"/>
<dbReference type="EMBL" id="AUSU01004074">
    <property type="protein sequence ID" value="EPS65722.1"/>
    <property type="molecule type" value="Genomic_DNA"/>
</dbReference>
<feature type="transmembrane region" description="Helical" evidence="6">
    <location>
        <begin position="241"/>
        <end position="266"/>
    </location>
</feature>
<accession>S8E078</accession>
<feature type="transmembrane region" description="Helical" evidence="6">
    <location>
        <begin position="164"/>
        <end position="188"/>
    </location>
</feature>
<sequence length="269" mass="28834">RIKSFQQGSSGSTDADEFEVVSEDRARVSDIPVASLESKNDFTNSFLSKIGIFLGVSAVVTLISVSLMAPNRGMSFGIQFLSDGSSPSAMAATSGGFSFHAFGYTVVLPEYAPGWAYFWLLIAAGCGLFISEEALNIWVGITLARLLSFDGTWRSFSGSFSKNGLYVVSTIIWVYWGVTLSDMIPFYLGKLFRRSRASADIVSKIGVSKEKAAEITSSVRKYGNLIGFVERFSIGARNPTALLAGAMGISAECFFAGVCCGGLITLTLQ</sequence>
<feature type="non-terminal residue" evidence="8">
    <location>
        <position position="269"/>
    </location>
</feature>
<comment type="caution">
    <text evidence="8">The sequence shown here is derived from an EMBL/GenBank/DDBJ whole genome shotgun (WGS) entry which is preliminary data.</text>
</comment>
<feature type="non-terminal residue" evidence="8">
    <location>
        <position position="1"/>
    </location>
</feature>
<evidence type="ECO:0000256" key="3">
    <source>
        <dbReference type="ARBA" id="ARBA00022692"/>
    </source>
</evidence>
<dbReference type="InterPro" id="IPR032816">
    <property type="entry name" value="VTT_dom"/>
</dbReference>
<keyword evidence="4 6" id="KW-1133">Transmembrane helix</keyword>
<dbReference type="GO" id="GO:0005886">
    <property type="term" value="C:plasma membrane"/>
    <property type="evidence" value="ECO:0007669"/>
    <property type="project" value="UniProtKB-SubCell"/>
</dbReference>
<organism evidence="8 9">
    <name type="scientific">Genlisea aurea</name>
    <dbReference type="NCBI Taxonomy" id="192259"/>
    <lineage>
        <taxon>Eukaryota</taxon>
        <taxon>Viridiplantae</taxon>
        <taxon>Streptophyta</taxon>
        <taxon>Embryophyta</taxon>
        <taxon>Tracheophyta</taxon>
        <taxon>Spermatophyta</taxon>
        <taxon>Magnoliopsida</taxon>
        <taxon>eudicotyledons</taxon>
        <taxon>Gunneridae</taxon>
        <taxon>Pentapetalae</taxon>
        <taxon>asterids</taxon>
        <taxon>lamiids</taxon>
        <taxon>Lamiales</taxon>
        <taxon>Lentibulariaceae</taxon>
        <taxon>Genlisea</taxon>
    </lineage>
</organism>
<dbReference type="PANTHER" id="PTHR30353:SF0">
    <property type="entry name" value="TRANSMEMBRANE PROTEIN"/>
    <property type="match status" value="1"/>
</dbReference>
<reference evidence="8 9" key="1">
    <citation type="journal article" date="2013" name="BMC Genomics">
        <title>The miniature genome of a carnivorous plant Genlisea aurea contains a low number of genes and short non-coding sequences.</title>
        <authorList>
            <person name="Leushkin E.V."/>
            <person name="Sutormin R.A."/>
            <person name="Nabieva E.R."/>
            <person name="Penin A.A."/>
            <person name="Kondrashov A.S."/>
            <person name="Logacheva M.D."/>
        </authorList>
    </citation>
    <scope>NUCLEOTIDE SEQUENCE [LARGE SCALE GENOMIC DNA]</scope>
</reference>
<evidence type="ECO:0000313" key="9">
    <source>
        <dbReference type="Proteomes" id="UP000015453"/>
    </source>
</evidence>
<keyword evidence="9" id="KW-1185">Reference proteome</keyword>
<evidence type="ECO:0000256" key="5">
    <source>
        <dbReference type="ARBA" id="ARBA00023136"/>
    </source>
</evidence>
<keyword evidence="3 6" id="KW-0812">Transmembrane</keyword>
<feature type="transmembrane region" description="Helical" evidence="6">
    <location>
        <begin position="46"/>
        <end position="69"/>
    </location>
</feature>
<feature type="domain" description="VTT" evidence="7">
    <location>
        <begin position="168"/>
        <end position="266"/>
    </location>
</feature>
<protein>
    <recommendedName>
        <fullName evidence="7">VTT domain-containing protein</fullName>
    </recommendedName>
</protein>